<dbReference type="InterPro" id="IPR007539">
    <property type="entry name" value="DUF551"/>
</dbReference>
<sequence>MQPLQKALAACSIKLIIRNGLINQVSNRQYMSAPALSWNLRADKLPQPGQQVLVYVPAAWQQITVAAFKIPTTAGAKHMFVAPDRNGVNRYIKGVTHWMPLPEPPADKS</sequence>
<evidence type="ECO:0000313" key="3">
    <source>
        <dbReference type="Proteomes" id="UP000830401"/>
    </source>
</evidence>
<proteinExistence type="predicted"/>
<evidence type="ECO:0000313" key="2">
    <source>
        <dbReference type="EMBL" id="UOQ68033.1"/>
    </source>
</evidence>
<organism evidence="2 3">
    <name type="scientific">Hymenobacter volaticus</name>
    <dbReference type="NCBI Taxonomy" id="2932254"/>
    <lineage>
        <taxon>Bacteria</taxon>
        <taxon>Pseudomonadati</taxon>
        <taxon>Bacteroidota</taxon>
        <taxon>Cytophagia</taxon>
        <taxon>Cytophagales</taxon>
        <taxon>Hymenobacteraceae</taxon>
        <taxon>Hymenobacter</taxon>
    </lineage>
</organism>
<accession>A0ABY4GAW2</accession>
<dbReference type="Proteomes" id="UP000830401">
    <property type="component" value="Chromosome"/>
</dbReference>
<keyword evidence="3" id="KW-1185">Reference proteome</keyword>
<reference evidence="2" key="1">
    <citation type="submission" date="2022-04" db="EMBL/GenBank/DDBJ databases">
        <title>Hymenobacter sp. isolated from the air.</title>
        <authorList>
            <person name="Won M."/>
            <person name="Lee C.-M."/>
            <person name="Woen H.-Y."/>
            <person name="Kwon S.-W."/>
        </authorList>
    </citation>
    <scope>NUCLEOTIDE SEQUENCE</scope>
    <source>
        <strain evidence="2">5420S-77</strain>
    </source>
</reference>
<name>A0ABY4GAW2_9BACT</name>
<feature type="domain" description="DUF551" evidence="1">
    <location>
        <begin position="43"/>
        <end position="105"/>
    </location>
</feature>
<evidence type="ECO:0000259" key="1">
    <source>
        <dbReference type="Pfam" id="PF04448"/>
    </source>
</evidence>
<dbReference type="EMBL" id="CP095061">
    <property type="protein sequence ID" value="UOQ68033.1"/>
    <property type="molecule type" value="Genomic_DNA"/>
</dbReference>
<dbReference type="Pfam" id="PF04448">
    <property type="entry name" value="DUF551"/>
    <property type="match status" value="1"/>
</dbReference>
<gene>
    <name evidence="2" type="ORF">MUN86_09365</name>
</gene>
<protein>
    <submittedName>
        <fullName evidence="2">DUF551 domain-containing protein</fullName>
    </submittedName>
</protein>